<dbReference type="STRING" id="1802516.A3A75_04080"/>
<protein>
    <submittedName>
        <fullName evidence="2">Uncharacterized protein</fullName>
    </submittedName>
</protein>
<dbReference type="AlphaFoldDB" id="A0A1F8B8P3"/>
<organism evidence="2 3">
    <name type="scientific">Candidatus Woesebacteria bacterium RIFCSPLOWO2_01_FULL_39_10</name>
    <dbReference type="NCBI Taxonomy" id="1802516"/>
    <lineage>
        <taxon>Bacteria</taxon>
        <taxon>Candidatus Woeseibacteriota</taxon>
    </lineage>
</organism>
<proteinExistence type="predicted"/>
<gene>
    <name evidence="2" type="ORF">A3A75_04080</name>
</gene>
<name>A0A1F8B8P3_9BACT</name>
<feature type="region of interest" description="Disordered" evidence="1">
    <location>
        <begin position="120"/>
        <end position="143"/>
    </location>
</feature>
<sequence>MGKERKGKPGQQMGFGFDIENNIFLVDPNVELERLRLEAERQKEEDKLQKAQDKKDQKKAESRRKKRERKERGERTIFQQAMDHRNAINDNLDQVGFHEITTDAGASQFIDVERTDVKISNVGEPGGRKVSHKKPQPKQLPEVTQSARKLLWRWDREAENFRQSHGQGNQDGDTTIDSEPLIPGLHVRPDYSVYPGTLEEGVNWDGIRKMVDIVNRILGKE</sequence>
<feature type="region of interest" description="Disordered" evidence="1">
    <location>
        <begin position="161"/>
        <end position="182"/>
    </location>
</feature>
<feature type="compositionally biased region" description="Basic and acidic residues" evidence="1">
    <location>
        <begin position="40"/>
        <end position="60"/>
    </location>
</feature>
<feature type="compositionally biased region" description="Polar residues" evidence="1">
    <location>
        <begin position="163"/>
        <end position="177"/>
    </location>
</feature>
<evidence type="ECO:0000313" key="3">
    <source>
        <dbReference type="Proteomes" id="UP000179018"/>
    </source>
</evidence>
<feature type="region of interest" description="Disordered" evidence="1">
    <location>
        <begin position="40"/>
        <end position="75"/>
    </location>
</feature>
<dbReference type="Proteomes" id="UP000179018">
    <property type="component" value="Unassembled WGS sequence"/>
</dbReference>
<dbReference type="EMBL" id="MGHC01000007">
    <property type="protein sequence ID" value="OGM60391.1"/>
    <property type="molecule type" value="Genomic_DNA"/>
</dbReference>
<accession>A0A1F8B8P3</accession>
<evidence type="ECO:0000313" key="2">
    <source>
        <dbReference type="EMBL" id="OGM60391.1"/>
    </source>
</evidence>
<reference evidence="2 3" key="1">
    <citation type="journal article" date="2016" name="Nat. Commun.">
        <title>Thousands of microbial genomes shed light on interconnected biogeochemical processes in an aquifer system.</title>
        <authorList>
            <person name="Anantharaman K."/>
            <person name="Brown C.T."/>
            <person name="Hug L.A."/>
            <person name="Sharon I."/>
            <person name="Castelle C.J."/>
            <person name="Probst A.J."/>
            <person name="Thomas B.C."/>
            <person name="Singh A."/>
            <person name="Wilkins M.J."/>
            <person name="Karaoz U."/>
            <person name="Brodie E.L."/>
            <person name="Williams K.H."/>
            <person name="Hubbard S.S."/>
            <person name="Banfield J.F."/>
        </authorList>
    </citation>
    <scope>NUCLEOTIDE SEQUENCE [LARGE SCALE GENOMIC DNA]</scope>
</reference>
<comment type="caution">
    <text evidence="2">The sequence shown here is derived from an EMBL/GenBank/DDBJ whole genome shotgun (WGS) entry which is preliminary data.</text>
</comment>
<evidence type="ECO:0000256" key="1">
    <source>
        <dbReference type="SAM" id="MobiDB-lite"/>
    </source>
</evidence>